<comment type="caution">
    <text evidence="2">The sequence shown here is derived from an EMBL/GenBank/DDBJ whole genome shotgun (WGS) entry which is preliminary data.</text>
</comment>
<dbReference type="EMBL" id="JARKHS020004382">
    <property type="protein sequence ID" value="KAK8784659.1"/>
    <property type="molecule type" value="Genomic_DNA"/>
</dbReference>
<reference evidence="2 3" key="1">
    <citation type="journal article" date="2023" name="Arcadia Sci">
        <title>De novo assembly of a long-read Amblyomma americanum tick genome.</title>
        <authorList>
            <person name="Chou S."/>
            <person name="Poskanzer K.E."/>
            <person name="Rollins M."/>
            <person name="Thuy-Boun P.S."/>
        </authorList>
    </citation>
    <scope>NUCLEOTIDE SEQUENCE [LARGE SCALE GENOMIC DNA]</scope>
    <source>
        <strain evidence="2">F_SG_1</strain>
        <tissue evidence="2">Salivary glands</tissue>
    </source>
</reference>
<feature type="compositionally biased region" description="Basic and acidic residues" evidence="1">
    <location>
        <begin position="87"/>
        <end position="97"/>
    </location>
</feature>
<feature type="region of interest" description="Disordered" evidence="1">
    <location>
        <begin position="1"/>
        <end position="239"/>
    </location>
</feature>
<feature type="compositionally biased region" description="Low complexity" evidence="1">
    <location>
        <begin position="48"/>
        <end position="70"/>
    </location>
</feature>
<gene>
    <name evidence="2" type="ORF">V5799_008978</name>
</gene>
<accession>A0AAQ4FBX8</accession>
<evidence type="ECO:0000313" key="3">
    <source>
        <dbReference type="Proteomes" id="UP001321473"/>
    </source>
</evidence>
<feature type="compositionally biased region" description="Basic and acidic residues" evidence="1">
    <location>
        <begin position="30"/>
        <end position="43"/>
    </location>
</feature>
<sequence length="343" mass="37957">MAPLLSLLTIGHRGRAQTRSGMGNRLGRAGRVDDSPGEQRRGAETPADSSSSPQLQQRPPQQQQSVVDPPTADGREEMASSWQQQQKELHQQQRELEQQQQRRLREQLAAARAGGGAPVPPSTPSPRQPPSPAGVRIVEAKADVWKPPGAVARAPPQQPSPQFQKKHVQFQAVPSFPSQEPYRPQPSPSPKPYRPPQAQYEPQPQWYSTTPAQASPRSQAHLPQQQQHSPLVQVTVQQQQQPTMMITTTPTSIPTASGAPSPRRVPLDVVPQPSGQRVWSEEPICEYVEPGGPSLAQQIAQQSQDYVDEKELEYRLAIQQLQSECSFACLLLVRQGCRCRGEW</sequence>
<keyword evidence="3" id="KW-1185">Reference proteome</keyword>
<protein>
    <submittedName>
        <fullName evidence="2">Uncharacterized protein</fullName>
    </submittedName>
</protein>
<evidence type="ECO:0000256" key="1">
    <source>
        <dbReference type="SAM" id="MobiDB-lite"/>
    </source>
</evidence>
<proteinExistence type="predicted"/>
<dbReference type="AlphaFoldDB" id="A0AAQ4FBX8"/>
<evidence type="ECO:0000313" key="2">
    <source>
        <dbReference type="EMBL" id="KAK8784659.1"/>
    </source>
</evidence>
<feature type="compositionally biased region" description="Pro residues" evidence="1">
    <location>
        <begin position="118"/>
        <end position="132"/>
    </location>
</feature>
<feature type="compositionally biased region" description="Polar residues" evidence="1">
    <location>
        <begin position="200"/>
        <end position="230"/>
    </location>
</feature>
<feature type="compositionally biased region" description="Pro residues" evidence="1">
    <location>
        <begin position="183"/>
        <end position="195"/>
    </location>
</feature>
<name>A0AAQ4FBX8_AMBAM</name>
<dbReference type="Proteomes" id="UP001321473">
    <property type="component" value="Unassembled WGS sequence"/>
</dbReference>
<organism evidence="2 3">
    <name type="scientific">Amblyomma americanum</name>
    <name type="common">Lone star tick</name>
    <dbReference type="NCBI Taxonomy" id="6943"/>
    <lineage>
        <taxon>Eukaryota</taxon>
        <taxon>Metazoa</taxon>
        <taxon>Ecdysozoa</taxon>
        <taxon>Arthropoda</taxon>
        <taxon>Chelicerata</taxon>
        <taxon>Arachnida</taxon>
        <taxon>Acari</taxon>
        <taxon>Parasitiformes</taxon>
        <taxon>Ixodida</taxon>
        <taxon>Ixodoidea</taxon>
        <taxon>Ixodidae</taxon>
        <taxon>Amblyomminae</taxon>
        <taxon>Amblyomma</taxon>
    </lineage>
</organism>